<proteinExistence type="predicted"/>
<keyword evidence="3" id="KW-1185">Reference proteome</keyword>
<dbReference type="Proteomes" id="UP001139485">
    <property type="component" value="Unassembled WGS sequence"/>
</dbReference>
<name>A0A9X2D7W4_9ACTN</name>
<protein>
    <submittedName>
        <fullName evidence="2">Uncharacterized protein</fullName>
    </submittedName>
</protein>
<dbReference type="AlphaFoldDB" id="A0A9X2D7W4"/>
<feature type="region of interest" description="Disordered" evidence="1">
    <location>
        <begin position="162"/>
        <end position="189"/>
    </location>
</feature>
<reference evidence="2" key="1">
    <citation type="submission" date="2022-05" db="EMBL/GenBank/DDBJ databases">
        <authorList>
            <person name="Tuo L."/>
        </authorList>
    </citation>
    <scope>NUCLEOTIDE SEQUENCE</scope>
    <source>
        <strain evidence="2">BSK12Z-4</strain>
    </source>
</reference>
<sequence>MMHHRCTDHPRRRPAAPGLVALVLAVLLPLLGGLGGGAAAGADGTLSPAAQAHASSEATTDATSAASATDGASARTAARRDLRTSTLLVRWRGNRGERQDSVTVPGIGVLTAVCRPNNTILRLRPYHRSPETQMWLAKHQDKRGKDTVAVKTVRIYRYATADDDGTGGTGKQSHEGLNRATPVEGRSSGFAHGVISQRRGRQAAVGRSNTLPVSSLYLEWYWEGFRRKDVKRQYCRVKATVTTRTDEALGLSWHGEDDGAPRRQVVDLGAAGSVRFTCRESVDGSDPVQEVTFYPSEETAAAISEALADEDPDTDGPWVGTYVERIEAEGDVRDHVVVEEAEYDPVAGLVPPVQLPENGMLRIWYYADGAVRTLIVSSYWIVNDTDPALNLCEVAAARF</sequence>
<evidence type="ECO:0000313" key="2">
    <source>
        <dbReference type="EMBL" id="MCM0620791.1"/>
    </source>
</evidence>
<gene>
    <name evidence="2" type="ORF">M8330_10855</name>
</gene>
<feature type="compositionally biased region" description="Low complexity" evidence="1">
    <location>
        <begin position="52"/>
        <end position="76"/>
    </location>
</feature>
<evidence type="ECO:0000256" key="1">
    <source>
        <dbReference type="SAM" id="MobiDB-lite"/>
    </source>
</evidence>
<organism evidence="2 3">
    <name type="scientific">Nocardioides bruguierae</name>
    <dbReference type="NCBI Taxonomy" id="2945102"/>
    <lineage>
        <taxon>Bacteria</taxon>
        <taxon>Bacillati</taxon>
        <taxon>Actinomycetota</taxon>
        <taxon>Actinomycetes</taxon>
        <taxon>Propionibacteriales</taxon>
        <taxon>Nocardioidaceae</taxon>
        <taxon>Nocardioides</taxon>
    </lineage>
</organism>
<comment type="caution">
    <text evidence="2">The sequence shown here is derived from an EMBL/GenBank/DDBJ whole genome shotgun (WGS) entry which is preliminary data.</text>
</comment>
<accession>A0A9X2D7W4</accession>
<feature type="region of interest" description="Disordered" evidence="1">
    <location>
        <begin position="51"/>
        <end position="79"/>
    </location>
</feature>
<dbReference type="RefSeq" id="WP_250827337.1">
    <property type="nucleotide sequence ID" value="NZ_JAMOIL010000012.1"/>
</dbReference>
<dbReference type="EMBL" id="JAMOIL010000012">
    <property type="protein sequence ID" value="MCM0620791.1"/>
    <property type="molecule type" value="Genomic_DNA"/>
</dbReference>
<evidence type="ECO:0000313" key="3">
    <source>
        <dbReference type="Proteomes" id="UP001139485"/>
    </source>
</evidence>